<dbReference type="RefSeq" id="WP_221602874.1">
    <property type="nucleotide sequence ID" value="NZ_JAIGNU010000001.1"/>
</dbReference>
<protein>
    <submittedName>
        <fullName evidence="2">Helix-turn-helix domain-containing protein</fullName>
    </submittedName>
</protein>
<gene>
    <name evidence="2" type="ORF">K3181_07860</name>
</gene>
<dbReference type="Pfam" id="PF12728">
    <property type="entry name" value="HTH_17"/>
    <property type="match status" value="1"/>
</dbReference>
<proteinExistence type="predicted"/>
<dbReference type="SUPFAM" id="SSF46955">
    <property type="entry name" value="Putative DNA-binding domain"/>
    <property type="match status" value="1"/>
</dbReference>
<feature type="domain" description="Helix-turn-helix" evidence="1">
    <location>
        <begin position="9"/>
        <end position="57"/>
    </location>
</feature>
<dbReference type="InterPro" id="IPR041657">
    <property type="entry name" value="HTH_17"/>
</dbReference>
<dbReference type="Proteomes" id="UP000782554">
    <property type="component" value="Unassembled WGS sequence"/>
</dbReference>
<keyword evidence="3" id="KW-1185">Reference proteome</keyword>
<accession>A0ABS7JUM4</accession>
<dbReference type="InterPro" id="IPR009061">
    <property type="entry name" value="DNA-bd_dom_put_sf"/>
</dbReference>
<name>A0ABS7JUM4_9SPHN</name>
<sequence>MIVTPDGRLTRSHAAKYLGVAEQTLANWRTIGRGPKSFRLGGRVFYRLTDLQAFVDETMQAQ</sequence>
<organism evidence="2 3">
    <name type="scientific">Qipengyuania mesophila</name>
    <dbReference type="NCBI Taxonomy" id="2867246"/>
    <lineage>
        <taxon>Bacteria</taxon>
        <taxon>Pseudomonadati</taxon>
        <taxon>Pseudomonadota</taxon>
        <taxon>Alphaproteobacteria</taxon>
        <taxon>Sphingomonadales</taxon>
        <taxon>Erythrobacteraceae</taxon>
        <taxon>Qipengyuania</taxon>
    </lineage>
</organism>
<evidence type="ECO:0000259" key="1">
    <source>
        <dbReference type="Pfam" id="PF12728"/>
    </source>
</evidence>
<evidence type="ECO:0000313" key="2">
    <source>
        <dbReference type="EMBL" id="MBX7501353.1"/>
    </source>
</evidence>
<comment type="caution">
    <text evidence="2">The sequence shown here is derived from an EMBL/GenBank/DDBJ whole genome shotgun (WGS) entry which is preliminary data.</text>
</comment>
<evidence type="ECO:0000313" key="3">
    <source>
        <dbReference type="Proteomes" id="UP000782554"/>
    </source>
</evidence>
<reference evidence="2 3" key="1">
    <citation type="submission" date="2021-08" db="EMBL/GenBank/DDBJ databases">
        <title>Comparative Genomics Analysis of the Genus Qipengyuania Reveals Extensive Genetic Diversity and Metabolic Versatility, Including the Description of Fifteen Novel Species.</title>
        <authorList>
            <person name="Liu Y."/>
        </authorList>
    </citation>
    <scope>NUCLEOTIDE SEQUENCE [LARGE SCALE GENOMIC DNA]</scope>
    <source>
        <strain evidence="2 3">YG27</strain>
    </source>
</reference>
<dbReference type="EMBL" id="JAIGNU010000001">
    <property type="protein sequence ID" value="MBX7501353.1"/>
    <property type="molecule type" value="Genomic_DNA"/>
</dbReference>